<dbReference type="Gene3D" id="3.10.590.10">
    <property type="entry name" value="ph1033 like domains"/>
    <property type="match status" value="1"/>
</dbReference>
<accession>A0A1X0NLS9</accession>
<evidence type="ECO:0000259" key="5">
    <source>
        <dbReference type="Pfam" id="PF01878"/>
    </source>
</evidence>
<dbReference type="GeneID" id="39988801"/>
<dbReference type="VEuPathDB" id="TriTrypDB:TM35_000341230"/>
<reference evidence="6 7" key="1">
    <citation type="submission" date="2017-03" db="EMBL/GenBank/DDBJ databases">
        <title>An alternative strategy for trypanosome survival in the mammalian bloodstream revealed through genome and transcriptome analysis of the ubiquitous bovine parasite Trypanosoma (Megatrypanum) theileri.</title>
        <authorList>
            <person name="Kelly S."/>
            <person name="Ivens A."/>
            <person name="Mott A."/>
            <person name="O'Neill E."/>
            <person name="Emms D."/>
            <person name="Macleod O."/>
            <person name="Voorheis P."/>
            <person name="Matthews J."/>
            <person name="Matthews K."/>
            <person name="Carrington M."/>
        </authorList>
    </citation>
    <scope>NUCLEOTIDE SEQUENCE [LARGE SCALE GENOMIC DNA]</scope>
    <source>
        <strain evidence="6">Edinburgh</strain>
    </source>
</reference>
<evidence type="ECO:0000256" key="3">
    <source>
        <dbReference type="ARBA" id="ARBA00022553"/>
    </source>
</evidence>
<feature type="domain" description="EVE" evidence="5">
    <location>
        <begin position="13"/>
        <end position="157"/>
    </location>
</feature>
<dbReference type="Proteomes" id="UP000192257">
    <property type="component" value="Unassembled WGS sequence"/>
</dbReference>
<keyword evidence="7" id="KW-1185">Reference proteome</keyword>
<dbReference type="AlphaFoldDB" id="A0A1X0NLS9"/>
<proteinExistence type="predicted"/>
<comment type="subcellular location">
    <subcellularLocation>
        <location evidence="1">Nucleus</location>
    </subcellularLocation>
</comment>
<dbReference type="CDD" id="cd21133">
    <property type="entry name" value="EVE"/>
    <property type="match status" value="1"/>
</dbReference>
<dbReference type="EMBL" id="NBCO01000034">
    <property type="protein sequence ID" value="ORC85511.1"/>
    <property type="molecule type" value="Genomic_DNA"/>
</dbReference>
<organism evidence="6 7">
    <name type="scientific">Trypanosoma theileri</name>
    <dbReference type="NCBI Taxonomy" id="67003"/>
    <lineage>
        <taxon>Eukaryota</taxon>
        <taxon>Discoba</taxon>
        <taxon>Euglenozoa</taxon>
        <taxon>Kinetoplastea</taxon>
        <taxon>Metakinetoplastina</taxon>
        <taxon>Trypanosomatida</taxon>
        <taxon>Trypanosomatidae</taxon>
        <taxon>Trypanosoma</taxon>
    </lineage>
</organism>
<dbReference type="InterPro" id="IPR047197">
    <property type="entry name" value="THYN1-like_EVE"/>
</dbReference>
<evidence type="ECO:0000256" key="4">
    <source>
        <dbReference type="ARBA" id="ARBA00023242"/>
    </source>
</evidence>
<gene>
    <name evidence="6" type="ORF">TM35_000341230</name>
</gene>
<dbReference type="InterPro" id="IPR002740">
    <property type="entry name" value="EVE_domain"/>
</dbReference>
<keyword evidence="4" id="KW-0539">Nucleus</keyword>
<comment type="caution">
    <text evidence="6">The sequence shown here is derived from an EMBL/GenBank/DDBJ whole genome shotgun (WGS) entry which is preliminary data.</text>
</comment>
<name>A0A1X0NLS9_9TRYP</name>
<sequence>MSRKRVRSSEAVQYWLMKSEPNKFSIDDLKECGRSPWDGVRNYAARNYMKLMNVGDRVLFYHSNAKPPGVVGLASVVRKAYPDHTALDATSEYYDAKATEAKNPWEMVDVQFEEKFSSLVSLEQLKEEKKLSSMLLFTRTRLSVQPVTKSEYEHIVSLGRKG</sequence>
<dbReference type="PANTHER" id="PTHR14087">
    <property type="entry name" value="THYMOCYTE NUCLEAR PROTEIN 1"/>
    <property type="match status" value="1"/>
</dbReference>
<dbReference type="GO" id="GO:0005634">
    <property type="term" value="C:nucleus"/>
    <property type="evidence" value="ECO:0007669"/>
    <property type="project" value="UniProtKB-SubCell"/>
</dbReference>
<dbReference type="RefSeq" id="XP_028879577.1">
    <property type="nucleotide sequence ID" value="XM_029029021.1"/>
</dbReference>
<dbReference type="InterPro" id="IPR052181">
    <property type="entry name" value="5hmC_binding"/>
</dbReference>
<evidence type="ECO:0000256" key="1">
    <source>
        <dbReference type="ARBA" id="ARBA00004123"/>
    </source>
</evidence>
<dbReference type="SUPFAM" id="SSF88697">
    <property type="entry name" value="PUA domain-like"/>
    <property type="match status" value="1"/>
</dbReference>
<dbReference type="STRING" id="67003.A0A1X0NLS9"/>
<evidence type="ECO:0000313" key="7">
    <source>
        <dbReference type="Proteomes" id="UP000192257"/>
    </source>
</evidence>
<keyword evidence="3" id="KW-0597">Phosphoprotein</keyword>
<dbReference type="InterPro" id="IPR015947">
    <property type="entry name" value="PUA-like_sf"/>
</dbReference>
<dbReference type="Pfam" id="PF01878">
    <property type="entry name" value="EVE"/>
    <property type="match status" value="1"/>
</dbReference>
<dbReference type="OrthoDB" id="41445at2759"/>
<protein>
    <recommendedName>
        <fullName evidence="2">Thymocyte nuclear protein 1</fullName>
    </recommendedName>
</protein>
<evidence type="ECO:0000256" key="2">
    <source>
        <dbReference type="ARBA" id="ARBA00014654"/>
    </source>
</evidence>
<evidence type="ECO:0000313" key="6">
    <source>
        <dbReference type="EMBL" id="ORC85511.1"/>
    </source>
</evidence>
<dbReference type="PANTHER" id="PTHR14087:SF7">
    <property type="entry name" value="THYMOCYTE NUCLEAR PROTEIN 1"/>
    <property type="match status" value="1"/>
</dbReference>
<dbReference type="FunFam" id="3.10.590.10:FF:000003">
    <property type="entry name" value="Thymocyte nuclear protein 1"/>
    <property type="match status" value="1"/>
</dbReference>